<evidence type="ECO:0000256" key="3">
    <source>
        <dbReference type="ARBA" id="ARBA00022448"/>
    </source>
</evidence>
<reference evidence="9" key="1">
    <citation type="submission" date="2018-03" db="EMBL/GenBank/DDBJ databases">
        <title>Cross-interface Injection: A General Nanoliter Liquid Handling Method Applied to Single Cells Genome Amplification Automated Nanoliter Liquid Handling Applied to Single Cell Multiple Displacement Amplification.</title>
        <authorList>
            <person name="Yun J."/>
            <person name="Xu P."/>
            <person name="Xu J."/>
            <person name="Dai X."/>
            <person name="Wang Y."/>
            <person name="Zheng X."/>
            <person name="Cao C."/>
            <person name="Yi Q."/>
            <person name="Zhu Y."/>
            <person name="Wang L."/>
            <person name="Dong Z."/>
            <person name="Huang Y."/>
            <person name="Huang L."/>
            <person name="Du W."/>
        </authorList>
    </citation>
    <scope>NUCLEOTIDE SEQUENCE [LARGE SCALE GENOMIC DNA]</scope>
    <source>
        <strain evidence="9">Z-D3-2</strain>
    </source>
</reference>
<keyword evidence="3" id="KW-0813">Transport</keyword>
<comment type="subcellular location">
    <subcellularLocation>
        <location evidence="1">Cell membrane</location>
        <topology evidence="1">Multi-pass membrane protein</topology>
    </subcellularLocation>
</comment>
<evidence type="ECO:0000256" key="4">
    <source>
        <dbReference type="ARBA" id="ARBA00022475"/>
    </source>
</evidence>
<feature type="transmembrane region" description="Helical" evidence="8">
    <location>
        <begin position="325"/>
        <end position="344"/>
    </location>
</feature>
<evidence type="ECO:0000256" key="8">
    <source>
        <dbReference type="SAM" id="Phobius"/>
    </source>
</evidence>
<evidence type="ECO:0000313" key="9">
    <source>
        <dbReference type="EMBL" id="PTB86284.1"/>
    </source>
</evidence>
<name>A0A2T4CXK0_9GAMM</name>
<proteinExistence type="inferred from homology"/>
<evidence type="ECO:0000256" key="6">
    <source>
        <dbReference type="ARBA" id="ARBA00022989"/>
    </source>
</evidence>
<evidence type="ECO:0000256" key="5">
    <source>
        <dbReference type="ARBA" id="ARBA00022692"/>
    </source>
</evidence>
<dbReference type="Pfam" id="PF01032">
    <property type="entry name" value="FecCD"/>
    <property type="match status" value="1"/>
</dbReference>
<keyword evidence="6 8" id="KW-1133">Transmembrane helix</keyword>
<dbReference type="SUPFAM" id="SSF81345">
    <property type="entry name" value="ABC transporter involved in vitamin B12 uptake, BtuC"/>
    <property type="match status" value="1"/>
</dbReference>
<dbReference type="PANTHER" id="PTHR30472">
    <property type="entry name" value="FERRIC ENTEROBACTIN TRANSPORT SYSTEM PERMEASE PROTEIN"/>
    <property type="match status" value="1"/>
</dbReference>
<dbReference type="CDD" id="cd06550">
    <property type="entry name" value="TM_ABC_iron-siderophores_like"/>
    <property type="match status" value="1"/>
</dbReference>
<dbReference type="AlphaFoldDB" id="A0A2T4CXK0"/>
<dbReference type="InterPro" id="IPR037294">
    <property type="entry name" value="ABC_BtuC-like"/>
</dbReference>
<feature type="transmembrane region" description="Helical" evidence="8">
    <location>
        <begin position="79"/>
        <end position="100"/>
    </location>
</feature>
<organism evidence="9">
    <name type="scientific">Pseudidiomarina aestuarii</name>
    <dbReference type="NCBI Taxonomy" id="624146"/>
    <lineage>
        <taxon>Bacteria</taxon>
        <taxon>Pseudomonadati</taxon>
        <taxon>Pseudomonadota</taxon>
        <taxon>Gammaproteobacteria</taxon>
        <taxon>Alteromonadales</taxon>
        <taxon>Idiomarinaceae</taxon>
        <taxon>Pseudidiomarina</taxon>
    </lineage>
</organism>
<dbReference type="GO" id="GO:0033214">
    <property type="term" value="P:siderophore-iron import into cell"/>
    <property type="evidence" value="ECO:0007669"/>
    <property type="project" value="TreeGrafter"/>
</dbReference>
<dbReference type="PANTHER" id="PTHR30472:SF25">
    <property type="entry name" value="ABC TRANSPORTER PERMEASE PROTEIN MJ0876-RELATED"/>
    <property type="match status" value="1"/>
</dbReference>
<evidence type="ECO:0000256" key="1">
    <source>
        <dbReference type="ARBA" id="ARBA00004651"/>
    </source>
</evidence>
<gene>
    <name evidence="9" type="ORF">C9940_03050</name>
</gene>
<dbReference type="InterPro" id="IPR000522">
    <property type="entry name" value="ABC_transptr_permease_BtuC"/>
</dbReference>
<feature type="transmembrane region" description="Helical" evidence="8">
    <location>
        <begin position="297"/>
        <end position="319"/>
    </location>
</feature>
<keyword evidence="7 8" id="KW-0472">Membrane</keyword>
<accession>A0A2T4CXK0</accession>
<comment type="similarity">
    <text evidence="2">Belongs to the binding-protein-dependent transport system permease family. FecCD subfamily.</text>
</comment>
<keyword evidence="4" id="KW-1003">Cell membrane</keyword>
<feature type="transmembrane region" description="Helical" evidence="8">
    <location>
        <begin position="17"/>
        <end position="37"/>
    </location>
</feature>
<feature type="transmembrane region" description="Helical" evidence="8">
    <location>
        <begin position="133"/>
        <end position="151"/>
    </location>
</feature>
<dbReference type="EMBL" id="PYVN01000025">
    <property type="protein sequence ID" value="PTB86284.1"/>
    <property type="molecule type" value="Genomic_DNA"/>
</dbReference>
<dbReference type="GO" id="GO:0005886">
    <property type="term" value="C:plasma membrane"/>
    <property type="evidence" value="ECO:0007669"/>
    <property type="project" value="UniProtKB-SubCell"/>
</dbReference>
<sequence length="353" mass="37134">MSSAKYLPARPQGWRSGVWPMICLLLLASILLSIILGPMTLPAKQSLLSIIDQFLGSELSQLNAFQTAIIWELRWPRTLLALFIGALLALCGAVTQGLFRNPLADPGIIGVSSGAGLGAAIAIVLLPASLSYLTTPVAAFLGGLITTLLVYRLAQSQNGGTSVLILLLAGVAIAAFSGAIIGFMTYIANDMALRELTLWGMGTLNGANSTSIWLSAMTCLCLLVFYQIQAPALNAFLLGEAEARHLGIHVEKLKLQLIVVTAIGVGIAVSATGIIGFISLVVPHLVRMTMGPDHRLLLPLSALTGAVLLLMADIGARVLLAPAELPVGLVTALIGAPFFAFLLIQQRKRLSTL</sequence>
<dbReference type="FunFam" id="1.10.3470.10:FF:000001">
    <property type="entry name" value="Vitamin B12 ABC transporter permease BtuC"/>
    <property type="match status" value="1"/>
</dbReference>
<comment type="caution">
    <text evidence="9">The sequence shown here is derived from an EMBL/GenBank/DDBJ whole genome shotgun (WGS) entry which is preliminary data.</text>
</comment>
<keyword evidence="5 8" id="KW-0812">Transmembrane</keyword>
<feature type="transmembrane region" description="Helical" evidence="8">
    <location>
        <begin position="163"/>
        <end position="189"/>
    </location>
</feature>
<evidence type="ECO:0000256" key="7">
    <source>
        <dbReference type="ARBA" id="ARBA00023136"/>
    </source>
</evidence>
<protein>
    <submittedName>
        <fullName evidence="9">Iron ABC transporter permease</fullName>
    </submittedName>
</protein>
<dbReference type="GO" id="GO:0022857">
    <property type="term" value="F:transmembrane transporter activity"/>
    <property type="evidence" value="ECO:0007669"/>
    <property type="project" value="InterPro"/>
</dbReference>
<feature type="transmembrane region" description="Helical" evidence="8">
    <location>
        <begin position="106"/>
        <end position="126"/>
    </location>
</feature>
<evidence type="ECO:0000256" key="2">
    <source>
        <dbReference type="ARBA" id="ARBA00007935"/>
    </source>
</evidence>
<dbReference type="Gene3D" id="1.10.3470.10">
    <property type="entry name" value="ABC transporter involved in vitamin B12 uptake, BtuC"/>
    <property type="match status" value="1"/>
</dbReference>
<feature type="transmembrane region" description="Helical" evidence="8">
    <location>
        <begin position="257"/>
        <end position="285"/>
    </location>
</feature>
<feature type="transmembrane region" description="Helical" evidence="8">
    <location>
        <begin position="210"/>
        <end position="228"/>
    </location>
</feature>